<feature type="region of interest" description="Disordered" evidence="1">
    <location>
        <begin position="39"/>
        <end position="85"/>
    </location>
</feature>
<sequence>MPLCQCFKCSHHSSAVNQTGQQINGWYISAFNQQKHQVADRENQNSNSNRLTNNKTIVKAPQFGSGSNSQTESNSSLENYPSKDKKKPTVVEMVTTFMCWLHFDRGVSLNKCWTARDLVLKMMVEAQENPSTKLSNLAIPKDTRTILKNSLNVKLEEYTCFPTCYVTLYHPPHPPSKCTYRKTPKAKRCGTLLFREKKLFVGGSHQGQFRPQKLRLRPGQFSAIETPQCTFVLQKLETWIPWFLSLPNVESAIEDWGDKVLHSPPDVDIQQGSAWKKLV</sequence>
<organism evidence="2 3">
    <name type="scientific">Puccinia coronata f. sp. avenae</name>
    <dbReference type="NCBI Taxonomy" id="200324"/>
    <lineage>
        <taxon>Eukaryota</taxon>
        <taxon>Fungi</taxon>
        <taxon>Dikarya</taxon>
        <taxon>Basidiomycota</taxon>
        <taxon>Pucciniomycotina</taxon>
        <taxon>Pucciniomycetes</taxon>
        <taxon>Pucciniales</taxon>
        <taxon>Pucciniaceae</taxon>
        <taxon>Puccinia</taxon>
    </lineage>
</organism>
<protein>
    <submittedName>
        <fullName evidence="2">Uncharacterized protein</fullName>
    </submittedName>
</protein>
<name>A0A2N5U1U8_9BASI</name>
<proteinExistence type="predicted"/>
<gene>
    <name evidence="2" type="ORF">PCASD_20412</name>
</gene>
<dbReference type="AlphaFoldDB" id="A0A2N5U1U8"/>
<dbReference type="Proteomes" id="UP000235392">
    <property type="component" value="Unassembled WGS sequence"/>
</dbReference>
<feature type="compositionally biased region" description="Low complexity" evidence="1">
    <location>
        <begin position="64"/>
        <end position="79"/>
    </location>
</feature>
<dbReference type="EMBL" id="PGCI01000262">
    <property type="protein sequence ID" value="PLW31711.1"/>
    <property type="molecule type" value="Genomic_DNA"/>
</dbReference>
<feature type="compositionally biased region" description="Low complexity" evidence="1">
    <location>
        <begin position="44"/>
        <end position="54"/>
    </location>
</feature>
<evidence type="ECO:0000313" key="2">
    <source>
        <dbReference type="EMBL" id="PLW31711.1"/>
    </source>
</evidence>
<accession>A0A2N5U1U8</accession>
<evidence type="ECO:0000313" key="3">
    <source>
        <dbReference type="Proteomes" id="UP000235392"/>
    </source>
</evidence>
<reference evidence="2 3" key="1">
    <citation type="submission" date="2017-11" db="EMBL/GenBank/DDBJ databases">
        <title>De novo assembly and phasing of dikaryotic genomes from two isolates of Puccinia coronata f. sp. avenae, the causal agent of oat crown rust.</title>
        <authorList>
            <person name="Miller M.E."/>
            <person name="Zhang Y."/>
            <person name="Omidvar V."/>
            <person name="Sperschneider J."/>
            <person name="Schwessinger B."/>
            <person name="Raley C."/>
            <person name="Palmer J.M."/>
            <person name="Garnica D."/>
            <person name="Upadhyaya N."/>
            <person name="Rathjen J."/>
            <person name="Taylor J.M."/>
            <person name="Park R.F."/>
            <person name="Dodds P.N."/>
            <person name="Hirsch C.D."/>
            <person name="Kianian S.F."/>
            <person name="Figueroa M."/>
        </authorList>
    </citation>
    <scope>NUCLEOTIDE SEQUENCE [LARGE SCALE GENOMIC DNA]</scope>
    <source>
        <strain evidence="2">12SD80</strain>
    </source>
</reference>
<comment type="caution">
    <text evidence="2">The sequence shown here is derived from an EMBL/GenBank/DDBJ whole genome shotgun (WGS) entry which is preliminary data.</text>
</comment>
<evidence type="ECO:0000256" key="1">
    <source>
        <dbReference type="SAM" id="MobiDB-lite"/>
    </source>
</evidence>